<feature type="chain" id="PRO_5044347543" evidence="1">
    <location>
        <begin position="21"/>
        <end position="230"/>
    </location>
</feature>
<feature type="signal peptide" evidence="1">
    <location>
        <begin position="1"/>
        <end position="20"/>
    </location>
</feature>
<accession>A0AB39HAZ9</accession>
<dbReference type="SUPFAM" id="SSF48452">
    <property type="entry name" value="TPR-like"/>
    <property type="match status" value="1"/>
</dbReference>
<protein>
    <submittedName>
        <fullName evidence="2">Uncharacterized protein</fullName>
    </submittedName>
</protein>
<proteinExistence type="predicted"/>
<dbReference type="Gene3D" id="1.25.40.10">
    <property type="entry name" value="Tetratricopeptide repeat domain"/>
    <property type="match status" value="2"/>
</dbReference>
<dbReference type="InterPro" id="IPR011990">
    <property type="entry name" value="TPR-like_helical_dom_sf"/>
</dbReference>
<keyword evidence="1" id="KW-0732">Signal</keyword>
<name>A0AB39HAZ9_9VIBR</name>
<dbReference type="RefSeq" id="WP_306100077.1">
    <property type="nucleotide sequence ID" value="NZ_CP162601.1"/>
</dbReference>
<dbReference type="EMBL" id="CP162601">
    <property type="protein sequence ID" value="XDK24029.1"/>
    <property type="molecule type" value="Genomic_DNA"/>
</dbReference>
<reference evidence="2" key="1">
    <citation type="submission" date="2024-07" db="EMBL/GenBank/DDBJ databases">
        <title>Genome Analysis of a Potential Novel Vibrio Species Secreting pH- and Thermo-stable Alginate Lyase and its Application in Producing Alginate Oligosaccharides.</title>
        <authorList>
            <person name="Huang H."/>
            <person name="Bao K."/>
        </authorList>
    </citation>
    <scope>NUCLEOTIDE SEQUENCE</scope>
    <source>
        <strain evidence="2">HB236076</strain>
    </source>
</reference>
<evidence type="ECO:0000313" key="2">
    <source>
        <dbReference type="EMBL" id="XDK24029.1"/>
    </source>
</evidence>
<gene>
    <name evidence="2" type="ORF">AB0763_07230</name>
</gene>
<dbReference type="AlphaFoldDB" id="A0AB39HAZ9"/>
<dbReference type="KEGG" id="vih:AB0763_07230"/>
<sequence length="230" mass="26168">MKKILFLSLLISACSHQPNSATSLNLEATTQTHFALIDQYLKNNQPQRAWQHLKKFDPKNNSQIMWFHARYALKTGHSRRAKEWFEKAFLQDPHLPGLKNHYASVLCLQGDISQALTLWAAPPFALESRQFQVELENAALCALSDQRWGHAKKVLTELIEFAPLNTRAHLNLAMIAVREQQWQSADHHLTLLEQNFGHNRATAKLRAQIPDSFHQGQSAIPSLVRIEGPG</sequence>
<evidence type="ECO:0000256" key="1">
    <source>
        <dbReference type="SAM" id="SignalP"/>
    </source>
</evidence>
<organism evidence="2">
    <name type="scientific">Vibrio sp. HB236076</name>
    <dbReference type="NCBI Taxonomy" id="3232307"/>
    <lineage>
        <taxon>Bacteria</taxon>
        <taxon>Pseudomonadati</taxon>
        <taxon>Pseudomonadota</taxon>
        <taxon>Gammaproteobacteria</taxon>
        <taxon>Vibrionales</taxon>
        <taxon>Vibrionaceae</taxon>
        <taxon>Vibrio</taxon>
    </lineage>
</organism>